<feature type="transmembrane region" description="Helical" evidence="6">
    <location>
        <begin position="38"/>
        <end position="56"/>
    </location>
</feature>
<evidence type="ECO:0000313" key="9">
    <source>
        <dbReference type="Proteomes" id="UP000238034"/>
    </source>
</evidence>
<keyword evidence="9" id="KW-1185">Reference proteome</keyword>
<sequence>MLKLIKAQVASFTGTAIDFLTTIVSVEIFNLWYVTANIAGNVFGGIANFTLGRIWVFQARGEKVHLQAFKYIIVWIGNIALNTSGVYALTHYMSLSYIYSKVIVSVVVGIGWNYFLQKYFVFK</sequence>
<comment type="caution">
    <text evidence="8">The sequence shown here is derived from an EMBL/GenBank/DDBJ whole genome shotgun (WGS) entry which is preliminary data.</text>
</comment>
<dbReference type="Pfam" id="PF04138">
    <property type="entry name" value="GtrA_DPMS_TM"/>
    <property type="match status" value="1"/>
</dbReference>
<keyword evidence="3 6" id="KW-0812">Transmembrane</keyword>
<dbReference type="Proteomes" id="UP000238034">
    <property type="component" value="Unassembled WGS sequence"/>
</dbReference>
<evidence type="ECO:0000256" key="1">
    <source>
        <dbReference type="ARBA" id="ARBA00004141"/>
    </source>
</evidence>
<proteinExistence type="inferred from homology"/>
<comment type="similarity">
    <text evidence="2">Belongs to the GtrA family.</text>
</comment>
<dbReference type="OrthoDB" id="961506at2"/>
<feature type="domain" description="GtrA/DPMS transmembrane" evidence="7">
    <location>
        <begin position="12"/>
        <end position="122"/>
    </location>
</feature>
<feature type="transmembrane region" description="Helical" evidence="6">
    <location>
        <begin position="12"/>
        <end position="32"/>
    </location>
</feature>
<dbReference type="PANTHER" id="PTHR38459:SF1">
    <property type="entry name" value="PROPHAGE BACTOPRENOL-LINKED GLUCOSE TRANSLOCASE HOMOLOG"/>
    <property type="match status" value="1"/>
</dbReference>
<dbReference type="InterPro" id="IPR007267">
    <property type="entry name" value="GtrA_DPMS_TM"/>
</dbReference>
<dbReference type="EMBL" id="PVTH01000002">
    <property type="protein sequence ID" value="PRY54473.1"/>
    <property type="molecule type" value="Genomic_DNA"/>
</dbReference>
<gene>
    <name evidence="8" type="ORF">B0I27_102240</name>
</gene>
<dbReference type="InterPro" id="IPR051401">
    <property type="entry name" value="GtrA_CellWall_Glycosyl"/>
</dbReference>
<name>A0A2T0U966_9SPHI</name>
<evidence type="ECO:0000256" key="5">
    <source>
        <dbReference type="ARBA" id="ARBA00023136"/>
    </source>
</evidence>
<evidence type="ECO:0000256" key="3">
    <source>
        <dbReference type="ARBA" id="ARBA00022692"/>
    </source>
</evidence>
<accession>A0A2T0U966</accession>
<keyword evidence="4 6" id="KW-1133">Transmembrane helix</keyword>
<dbReference type="AlphaFoldDB" id="A0A2T0U966"/>
<dbReference type="GO" id="GO:0005886">
    <property type="term" value="C:plasma membrane"/>
    <property type="evidence" value="ECO:0007669"/>
    <property type="project" value="TreeGrafter"/>
</dbReference>
<evidence type="ECO:0000313" key="8">
    <source>
        <dbReference type="EMBL" id="PRY54473.1"/>
    </source>
</evidence>
<feature type="transmembrane region" description="Helical" evidence="6">
    <location>
        <begin position="96"/>
        <end position="116"/>
    </location>
</feature>
<keyword evidence="5 6" id="KW-0472">Membrane</keyword>
<protein>
    <submittedName>
        <fullName evidence="8">Putative flippase GtrA</fullName>
    </submittedName>
</protein>
<evidence type="ECO:0000256" key="6">
    <source>
        <dbReference type="SAM" id="Phobius"/>
    </source>
</evidence>
<dbReference type="RefSeq" id="WP_106291696.1">
    <property type="nucleotide sequence ID" value="NZ_PVTH01000002.1"/>
</dbReference>
<dbReference type="PANTHER" id="PTHR38459">
    <property type="entry name" value="PROPHAGE BACTOPRENOL-LINKED GLUCOSE TRANSLOCASE HOMOLOG"/>
    <property type="match status" value="1"/>
</dbReference>
<feature type="transmembrane region" description="Helical" evidence="6">
    <location>
        <begin position="68"/>
        <end position="90"/>
    </location>
</feature>
<evidence type="ECO:0000259" key="7">
    <source>
        <dbReference type="Pfam" id="PF04138"/>
    </source>
</evidence>
<evidence type="ECO:0000256" key="2">
    <source>
        <dbReference type="ARBA" id="ARBA00009399"/>
    </source>
</evidence>
<dbReference type="GO" id="GO:0000271">
    <property type="term" value="P:polysaccharide biosynthetic process"/>
    <property type="evidence" value="ECO:0007669"/>
    <property type="project" value="InterPro"/>
</dbReference>
<evidence type="ECO:0000256" key="4">
    <source>
        <dbReference type="ARBA" id="ARBA00022989"/>
    </source>
</evidence>
<reference evidence="8 9" key="1">
    <citation type="submission" date="2018-03" db="EMBL/GenBank/DDBJ databases">
        <title>Genomic Encyclopedia of Type Strains, Phase III (KMG-III): the genomes of soil and plant-associated and newly described type strains.</title>
        <authorList>
            <person name="Whitman W."/>
        </authorList>
    </citation>
    <scope>NUCLEOTIDE SEQUENCE [LARGE SCALE GENOMIC DNA]</scope>
    <source>
        <strain evidence="8 9">CGMCC 1.9313</strain>
    </source>
</reference>
<comment type="subcellular location">
    <subcellularLocation>
        <location evidence="1">Membrane</location>
        <topology evidence="1">Multi-pass membrane protein</topology>
    </subcellularLocation>
</comment>
<organism evidence="8 9">
    <name type="scientific">Arcticibacter pallidicorallinus</name>
    <dbReference type="NCBI Taxonomy" id="1259464"/>
    <lineage>
        <taxon>Bacteria</taxon>
        <taxon>Pseudomonadati</taxon>
        <taxon>Bacteroidota</taxon>
        <taxon>Sphingobacteriia</taxon>
        <taxon>Sphingobacteriales</taxon>
        <taxon>Sphingobacteriaceae</taxon>
        <taxon>Arcticibacter</taxon>
    </lineage>
</organism>